<feature type="transmembrane region" description="Helical" evidence="6">
    <location>
        <begin position="390"/>
        <end position="410"/>
    </location>
</feature>
<evidence type="ECO:0000256" key="4">
    <source>
        <dbReference type="ARBA" id="ARBA00022989"/>
    </source>
</evidence>
<gene>
    <name evidence="7" type="ORF">ENV67_04165</name>
</gene>
<feature type="transmembrane region" description="Helical" evidence="6">
    <location>
        <begin position="147"/>
        <end position="165"/>
    </location>
</feature>
<feature type="transmembrane region" description="Helical" evidence="6">
    <location>
        <begin position="294"/>
        <end position="311"/>
    </location>
</feature>
<reference evidence="7" key="1">
    <citation type="journal article" date="2020" name="mSystems">
        <title>Genome- and Community-Level Interaction Insights into Carbon Utilization and Element Cycling Functions of Hydrothermarchaeota in Hydrothermal Sediment.</title>
        <authorList>
            <person name="Zhou Z."/>
            <person name="Liu Y."/>
            <person name="Xu W."/>
            <person name="Pan J."/>
            <person name="Luo Z.H."/>
            <person name="Li M."/>
        </authorList>
    </citation>
    <scope>NUCLEOTIDE SEQUENCE [LARGE SCALE GENOMIC DNA]</scope>
    <source>
        <strain evidence="7">SpSt-780</strain>
    </source>
</reference>
<feature type="transmembrane region" description="Helical" evidence="6">
    <location>
        <begin position="86"/>
        <end position="109"/>
    </location>
</feature>
<evidence type="ECO:0000313" key="7">
    <source>
        <dbReference type="EMBL" id="HGW91719.1"/>
    </source>
</evidence>
<dbReference type="InterPro" id="IPR050833">
    <property type="entry name" value="Poly_Biosynth_Transport"/>
</dbReference>
<keyword evidence="2" id="KW-1003">Cell membrane</keyword>
<evidence type="ECO:0008006" key="8">
    <source>
        <dbReference type="Google" id="ProtNLM"/>
    </source>
</evidence>
<dbReference type="InterPro" id="IPR002797">
    <property type="entry name" value="Polysacc_synth"/>
</dbReference>
<dbReference type="GO" id="GO:0005886">
    <property type="term" value="C:plasma membrane"/>
    <property type="evidence" value="ECO:0007669"/>
    <property type="project" value="UniProtKB-SubCell"/>
</dbReference>
<dbReference type="PANTHER" id="PTHR30250">
    <property type="entry name" value="PST FAMILY PREDICTED COLANIC ACID TRANSPORTER"/>
    <property type="match status" value="1"/>
</dbReference>
<keyword evidence="4 6" id="KW-1133">Transmembrane helix</keyword>
<feature type="transmembrane region" description="Helical" evidence="6">
    <location>
        <begin position="359"/>
        <end position="378"/>
    </location>
</feature>
<keyword evidence="3 6" id="KW-0812">Transmembrane</keyword>
<dbReference type="AlphaFoldDB" id="A0A7C4U7Y5"/>
<feature type="transmembrane region" description="Helical" evidence="6">
    <location>
        <begin position="171"/>
        <end position="191"/>
    </location>
</feature>
<sequence length="413" mass="47997">MTGIKKGFLLSLSGQLTLAIFIFLFQTFSGRYLTTEEFGLLRILYDLILTFSAIINTGPRDVLIKGISYYEGKGDVKSIRFITRKVFFFFSLFILFFLFIVSLFFHFFLRFLDNSFTLFFLFISGTINLSLFYLLLAFTEGKREFKYYSILNAIYGVSLSFFIFLKRKFFFYGSILAFSPIPAIIFCIYYIKRYRWLNIKGETEKVQNITHLFFTMSLLNFFDTFIFRAGSFIIKFIGGDASNRILGEFNYVFAPLSVLRVVMLAFFVGFFPYLSKAIGEGDEKLSMKYITKGLLFILIVCSLFTAFFYITGDYVLKLLYGRTENVQRLDFLLVSIFISLIVFGRMGNRILLAQDRNTYSILALLLSVISLFVFPFLFKNLDLLLGTELTLIISGFIYSVFQLIFIFLPYKEA</sequence>
<feature type="transmembrane region" description="Helical" evidence="6">
    <location>
        <begin position="40"/>
        <end position="58"/>
    </location>
</feature>
<name>A0A7C4U7Y5_UNCW3</name>
<feature type="transmembrane region" description="Helical" evidence="6">
    <location>
        <begin position="212"/>
        <end position="237"/>
    </location>
</feature>
<evidence type="ECO:0000256" key="3">
    <source>
        <dbReference type="ARBA" id="ARBA00022692"/>
    </source>
</evidence>
<organism evidence="7">
    <name type="scientific">candidate division WOR-3 bacterium</name>
    <dbReference type="NCBI Taxonomy" id="2052148"/>
    <lineage>
        <taxon>Bacteria</taxon>
        <taxon>Bacteria division WOR-3</taxon>
    </lineage>
</organism>
<feature type="transmembrane region" description="Helical" evidence="6">
    <location>
        <begin position="331"/>
        <end position="347"/>
    </location>
</feature>
<keyword evidence="5 6" id="KW-0472">Membrane</keyword>
<evidence type="ECO:0000256" key="6">
    <source>
        <dbReference type="SAM" id="Phobius"/>
    </source>
</evidence>
<evidence type="ECO:0000256" key="1">
    <source>
        <dbReference type="ARBA" id="ARBA00004651"/>
    </source>
</evidence>
<evidence type="ECO:0000256" key="2">
    <source>
        <dbReference type="ARBA" id="ARBA00022475"/>
    </source>
</evidence>
<comment type="subcellular location">
    <subcellularLocation>
        <location evidence="1">Cell membrane</location>
        <topology evidence="1">Multi-pass membrane protein</topology>
    </subcellularLocation>
</comment>
<protein>
    <recommendedName>
        <fullName evidence="8">Polysaccharide biosynthesis protein C-terminal domain-containing protein</fullName>
    </recommendedName>
</protein>
<proteinExistence type="predicted"/>
<dbReference type="PANTHER" id="PTHR30250:SF11">
    <property type="entry name" value="O-ANTIGEN TRANSPORTER-RELATED"/>
    <property type="match status" value="1"/>
</dbReference>
<dbReference type="EMBL" id="DTHG01000051">
    <property type="protein sequence ID" value="HGW91719.1"/>
    <property type="molecule type" value="Genomic_DNA"/>
</dbReference>
<evidence type="ECO:0000256" key="5">
    <source>
        <dbReference type="ARBA" id="ARBA00023136"/>
    </source>
</evidence>
<feature type="transmembrane region" description="Helical" evidence="6">
    <location>
        <begin position="7"/>
        <end position="28"/>
    </location>
</feature>
<comment type="caution">
    <text evidence="7">The sequence shown here is derived from an EMBL/GenBank/DDBJ whole genome shotgun (WGS) entry which is preliminary data.</text>
</comment>
<accession>A0A7C4U7Y5</accession>
<feature type="transmembrane region" description="Helical" evidence="6">
    <location>
        <begin position="249"/>
        <end position="274"/>
    </location>
</feature>
<dbReference type="Pfam" id="PF01943">
    <property type="entry name" value="Polysacc_synt"/>
    <property type="match status" value="1"/>
</dbReference>
<feature type="transmembrane region" description="Helical" evidence="6">
    <location>
        <begin position="115"/>
        <end position="135"/>
    </location>
</feature>